<keyword evidence="4" id="KW-1185">Reference proteome</keyword>
<dbReference type="KEGG" id="pavi:110766789"/>
<dbReference type="PROSITE" id="PS51257">
    <property type="entry name" value="PROKAR_LIPOPROTEIN"/>
    <property type="match status" value="1"/>
</dbReference>
<reference evidence="5" key="1">
    <citation type="submission" date="2025-08" db="UniProtKB">
        <authorList>
            <consortium name="RefSeq"/>
        </authorList>
    </citation>
    <scope>IDENTIFICATION</scope>
</reference>
<evidence type="ECO:0000313" key="4">
    <source>
        <dbReference type="Proteomes" id="UP000515124"/>
    </source>
</evidence>
<keyword evidence="1 3" id="KW-0732">Signal</keyword>
<feature type="compositionally biased region" description="Basic residues" evidence="2">
    <location>
        <begin position="55"/>
        <end position="69"/>
    </location>
</feature>
<organism evidence="4 5">
    <name type="scientific">Prunus avium</name>
    <name type="common">Cherry</name>
    <name type="synonym">Cerasus avium</name>
    <dbReference type="NCBI Taxonomy" id="42229"/>
    <lineage>
        <taxon>Eukaryota</taxon>
        <taxon>Viridiplantae</taxon>
        <taxon>Streptophyta</taxon>
        <taxon>Embryophyta</taxon>
        <taxon>Tracheophyta</taxon>
        <taxon>Spermatophyta</taxon>
        <taxon>Magnoliopsida</taxon>
        <taxon>eudicotyledons</taxon>
        <taxon>Gunneridae</taxon>
        <taxon>Pentapetalae</taxon>
        <taxon>rosids</taxon>
        <taxon>fabids</taxon>
        <taxon>Rosales</taxon>
        <taxon>Rosaceae</taxon>
        <taxon>Amygdaloideae</taxon>
        <taxon>Amygdaleae</taxon>
        <taxon>Prunus</taxon>
    </lineage>
</organism>
<proteinExistence type="predicted"/>
<accession>A0A6P5TEU6</accession>
<sequence>MGFGGAKALVFVQLSVLLLSCFTVFGNVIDVLPPSSPPHHHVHYSHPVASPAHPPTHHHHHHPHPHPHPHPPTASPVHPPVHPPTHSPVHPPTHSPVHPPTHSPVHPPSHHHHHAHPPAHPPTHVPVQPPSHPPTHHAPPAHPPTHVPVQPPSHPPTHHAPPAHPPVQSPSHPPVHPPHYPPKKPFPRSFVAVQGVVYCKSCKYSGVDTLLGASPVLGATIKLQCNNTKYPLVVKTNTDKNGYFFITAPKTITTFGAHKCKVSLVSSPSATCSKPSDLHAGLSGAVLRPQKPFMSKKLPFLLYNVGPFAFEPKCH</sequence>
<dbReference type="Pfam" id="PF01190">
    <property type="entry name" value="Pollen_Ole_e_1"/>
    <property type="match status" value="1"/>
</dbReference>
<feature type="compositionally biased region" description="Pro residues" evidence="2">
    <location>
        <begin position="118"/>
        <end position="180"/>
    </location>
</feature>
<dbReference type="Proteomes" id="UP000515124">
    <property type="component" value="Unplaced"/>
</dbReference>
<dbReference type="GeneID" id="110766789"/>
<feature type="region of interest" description="Disordered" evidence="2">
    <location>
        <begin position="37"/>
        <end position="182"/>
    </location>
</feature>
<dbReference type="RefSeq" id="XP_021825858.1">
    <property type="nucleotide sequence ID" value="XM_021970166.1"/>
</dbReference>
<evidence type="ECO:0000256" key="1">
    <source>
        <dbReference type="ARBA" id="ARBA00022729"/>
    </source>
</evidence>
<feature type="chain" id="PRO_5027625096" evidence="3">
    <location>
        <begin position="27"/>
        <end position="315"/>
    </location>
</feature>
<dbReference type="PANTHER" id="PTHR33470:SF22">
    <property type="entry name" value="POLLEN OLE E 1 ALLERGEN AND EXTENSIN FAMILY PROTEIN"/>
    <property type="match status" value="1"/>
</dbReference>
<evidence type="ECO:0000313" key="5">
    <source>
        <dbReference type="RefSeq" id="XP_021825858.1"/>
    </source>
</evidence>
<name>A0A6P5TEU6_PRUAV</name>
<feature type="signal peptide" evidence="3">
    <location>
        <begin position="1"/>
        <end position="26"/>
    </location>
</feature>
<feature type="compositionally biased region" description="Pro residues" evidence="2">
    <location>
        <begin position="70"/>
        <end position="107"/>
    </location>
</feature>
<feature type="compositionally biased region" description="Basic residues" evidence="2">
    <location>
        <begin position="108"/>
        <end position="117"/>
    </location>
</feature>
<protein>
    <submittedName>
        <fullName evidence="5">Non-classical arabinogalactan protein 31-like</fullName>
    </submittedName>
</protein>
<dbReference type="AlphaFoldDB" id="A0A6P5TEU6"/>
<gene>
    <name evidence="5" type="primary">LOC110766789</name>
</gene>
<evidence type="ECO:0000256" key="3">
    <source>
        <dbReference type="SAM" id="SignalP"/>
    </source>
</evidence>
<evidence type="ECO:0000256" key="2">
    <source>
        <dbReference type="SAM" id="MobiDB-lite"/>
    </source>
</evidence>
<dbReference type="GO" id="GO:0071944">
    <property type="term" value="C:cell periphery"/>
    <property type="evidence" value="ECO:0007669"/>
    <property type="project" value="TreeGrafter"/>
</dbReference>
<dbReference type="PANTHER" id="PTHR33470">
    <property type="entry name" value="OS01G0164075 PROTEIN"/>
    <property type="match status" value="1"/>
</dbReference>